<reference evidence="2 3" key="1">
    <citation type="journal article" date="2014" name="Int. J. Syst. Evol. Microbiol.">
        <title>Complete genome sequence of Corynebacterium casei LMG S-19264T (=DSM 44701T), isolated from a smear-ripened cheese.</title>
        <authorList>
            <consortium name="US DOE Joint Genome Institute (JGI-PGF)"/>
            <person name="Walter F."/>
            <person name="Albersmeier A."/>
            <person name="Kalinowski J."/>
            <person name="Ruckert C."/>
        </authorList>
    </citation>
    <scope>NUCLEOTIDE SEQUENCE [LARGE SCALE GENOMIC DNA]</scope>
    <source>
        <strain evidence="2 3">CCM 8669</strain>
    </source>
</reference>
<dbReference type="GO" id="GO:0016810">
    <property type="term" value="F:hydrolase activity, acting on carbon-nitrogen (but not peptide) bonds"/>
    <property type="evidence" value="ECO:0007669"/>
    <property type="project" value="InterPro"/>
</dbReference>
<feature type="domain" description="Amidohydrolase 3" evidence="1">
    <location>
        <begin position="140"/>
        <end position="303"/>
    </location>
</feature>
<dbReference type="Gene3D" id="2.30.40.10">
    <property type="entry name" value="Urease, subunit C, domain 1"/>
    <property type="match status" value="2"/>
</dbReference>
<dbReference type="RefSeq" id="WP_188358542.1">
    <property type="nucleotide sequence ID" value="NZ_BMDC01000001.1"/>
</dbReference>
<dbReference type="Gene3D" id="3.20.20.140">
    <property type="entry name" value="Metal-dependent hydrolases"/>
    <property type="match status" value="1"/>
</dbReference>
<dbReference type="Pfam" id="PF07969">
    <property type="entry name" value="Amidohydro_3"/>
    <property type="match status" value="1"/>
</dbReference>
<comment type="caution">
    <text evidence="2">The sequence shown here is derived from an EMBL/GenBank/DDBJ whole genome shotgun (WGS) entry which is preliminary data.</text>
</comment>
<dbReference type="Proteomes" id="UP000600171">
    <property type="component" value="Unassembled WGS sequence"/>
</dbReference>
<evidence type="ECO:0000259" key="1">
    <source>
        <dbReference type="Pfam" id="PF07969"/>
    </source>
</evidence>
<sequence>MTQAHMFFNGSVFSPVDSFASAMVFKGDQVEWVGPDVSAESIRDDSMTTTDLHDQLVAPGFVAAGLPIEDSASAKDLAARLISLGYTAATLYVEPEVADEVDSVFRAAGLKTFIYLIADSADFSTESRAHGVLIDPLNEDAAAQVQAATAAKLKVAFLGASPDRIDRAFEMISGYEGLTKLRASFRIDGLVEVTDEQIARALKLSVSLGFVSQTRESNDSVRRSISAGVATVIGADAGASTAALGWDLIRSFVIRQTPEDQISARGAFNATTRGAYRALGEANPASGQLAPGAPADFAIWQAAELIVQSGSASQVMFSEDPRGRTSVLPALDTDDQSELMSLTVDGQTVYSKS</sequence>
<dbReference type="SUPFAM" id="SSF51338">
    <property type="entry name" value="Composite domain of metallo-dependent hydrolases"/>
    <property type="match status" value="1"/>
</dbReference>
<evidence type="ECO:0000313" key="2">
    <source>
        <dbReference type="EMBL" id="GGH57495.1"/>
    </source>
</evidence>
<dbReference type="InterPro" id="IPR011059">
    <property type="entry name" value="Metal-dep_hydrolase_composite"/>
</dbReference>
<gene>
    <name evidence="2" type="ORF">GCM10007359_02680</name>
</gene>
<protein>
    <recommendedName>
        <fullName evidence="1">Amidohydrolase 3 domain-containing protein</fullName>
    </recommendedName>
</protein>
<dbReference type="SUPFAM" id="SSF51556">
    <property type="entry name" value="Metallo-dependent hydrolases"/>
    <property type="match status" value="1"/>
</dbReference>
<dbReference type="InterPro" id="IPR013108">
    <property type="entry name" value="Amidohydro_3"/>
</dbReference>
<organism evidence="2 3">
    <name type="scientific">Rothia aerolata</name>
    <dbReference type="NCBI Taxonomy" id="1812262"/>
    <lineage>
        <taxon>Bacteria</taxon>
        <taxon>Bacillati</taxon>
        <taxon>Actinomycetota</taxon>
        <taxon>Actinomycetes</taxon>
        <taxon>Micrococcales</taxon>
        <taxon>Micrococcaceae</taxon>
        <taxon>Rothia</taxon>
    </lineage>
</organism>
<accession>A0A917IN60</accession>
<dbReference type="InterPro" id="IPR032466">
    <property type="entry name" value="Metal_Hydrolase"/>
</dbReference>
<evidence type="ECO:0000313" key="3">
    <source>
        <dbReference type="Proteomes" id="UP000600171"/>
    </source>
</evidence>
<name>A0A917IN60_9MICC</name>
<dbReference type="EMBL" id="BMDC01000001">
    <property type="protein sequence ID" value="GGH57495.1"/>
    <property type="molecule type" value="Genomic_DNA"/>
</dbReference>
<proteinExistence type="predicted"/>
<keyword evidence="3" id="KW-1185">Reference proteome</keyword>
<dbReference type="AlphaFoldDB" id="A0A917IN60"/>